<evidence type="ECO:0000259" key="2">
    <source>
        <dbReference type="PROSITE" id="PS50222"/>
    </source>
</evidence>
<proteinExistence type="predicted"/>
<protein>
    <recommendedName>
        <fullName evidence="2">EF-hand domain-containing protein</fullName>
    </recommendedName>
</protein>
<feature type="compositionally biased region" description="Low complexity" evidence="1">
    <location>
        <begin position="91"/>
        <end position="101"/>
    </location>
</feature>
<dbReference type="RefSeq" id="XP_001436279.1">
    <property type="nucleotide sequence ID" value="XM_001436242.2"/>
</dbReference>
<feature type="region of interest" description="Disordered" evidence="1">
    <location>
        <begin position="651"/>
        <end position="677"/>
    </location>
</feature>
<feature type="region of interest" description="Disordered" evidence="1">
    <location>
        <begin position="234"/>
        <end position="259"/>
    </location>
</feature>
<feature type="compositionally biased region" description="Polar residues" evidence="1">
    <location>
        <begin position="102"/>
        <end position="136"/>
    </location>
</feature>
<feature type="compositionally biased region" description="Basic and acidic residues" evidence="1">
    <location>
        <begin position="290"/>
        <end position="304"/>
    </location>
</feature>
<dbReference type="EMBL" id="CT868063">
    <property type="protein sequence ID" value="CAK68882.1"/>
    <property type="molecule type" value="Genomic_DNA"/>
</dbReference>
<reference evidence="3 4" key="1">
    <citation type="journal article" date="2006" name="Nature">
        <title>Global trends of whole-genome duplications revealed by the ciliate Paramecium tetraurelia.</title>
        <authorList>
            <consortium name="Genoscope"/>
            <person name="Aury J.-M."/>
            <person name="Jaillon O."/>
            <person name="Duret L."/>
            <person name="Noel B."/>
            <person name="Jubin C."/>
            <person name="Porcel B.M."/>
            <person name="Segurens B."/>
            <person name="Daubin V."/>
            <person name="Anthouard V."/>
            <person name="Aiach N."/>
            <person name="Arnaiz O."/>
            <person name="Billaut A."/>
            <person name="Beisson J."/>
            <person name="Blanc I."/>
            <person name="Bouhouche K."/>
            <person name="Camara F."/>
            <person name="Duharcourt S."/>
            <person name="Guigo R."/>
            <person name="Gogendeau D."/>
            <person name="Katinka M."/>
            <person name="Keller A.-M."/>
            <person name="Kissmehl R."/>
            <person name="Klotz C."/>
            <person name="Koll F."/>
            <person name="Le Moue A."/>
            <person name="Lepere C."/>
            <person name="Malinsky S."/>
            <person name="Nowacki M."/>
            <person name="Nowak J.K."/>
            <person name="Plattner H."/>
            <person name="Poulain J."/>
            <person name="Ruiz F."/>
            <person name="Serrano V."/>
            <person name="Zagulski M."/>
            <person name="Dessen P."/>
            <person name="Betermier M."/>
            <person name="Weissenbach J."/>
            <person name="Scarpelli C."/>
            <person name="Schachter V."/>
            <person name="Sperling L."/>
            <person name="Meyer E."/>
            <person name="Cohen J."/>
            <person name="Wincker P."/>
        </authorList>
    </citation>
    <scope>NUCLEOTIDE SEQUENCE [LARGE SCALE GENOMIC DNA]</scope>
    <source>
        <strain evidence="3 4">Stock d4-2</strain>
    </source>
</reference>
<sequence>MLRIQNRIKHDNAELLAIIDRCACMIFFEVRNYERRQVDSKANDKRQQFRNYFISYNIQEEEWYEFSFNIVDLRLLQQELRKLLNKVKGKQQQQQQQTQIQFNTRTTKENQLNISQSKTSRTPSRQTASIQKNRNFVSPPKRSLSRQTKQSIIPKQENSPRFNEDIKQNSPTSPEFHFVSPNKIELQRQQLEQFEQKLKQYTQGDNFQKLFDQQEYAKKRDDIVLASFQNFTVQHSEPDKDQNKDKEEELSSQNLHRRQHSYMSMTKEIGTHQHHNTEIIEIKLSTQSKQEPKQSFENSYKDFGSDSQVYQNKQRYGTGKYDQDTLNSIQVQQQAQIEQEKQQQFEHQNENIYQSQLLDKYEEDEYVQFQNTQNERQQTQQFVATNDEDQYKPVITEDEIMKKYADLFTAPDFLKQCRATCQTQKTLDSFADSRSLNFIVPCQSMVCQDVETTKKGKYTLLSQLTAEQIFDEIFPECSLQKISKAFFRFKMEVVFQQLQCDPSQEELDELFQQVDIQRDGFVDVNEMGQFLDNVCPQQDRQVYNQIDVSNKGYFDEQELGQRLNKNIARQYFSELDLLNTNKITYWEYYLKRTTNIGQQLRLIKSLIQNYQIFIISLMLTQKESLGKEEDFNLNKFRDSLYLRMSSPSTLKVSTTRKEDNSVKKSSKSTLYTDQQHRKSAPSFDELLKSMNNGNAHAQLQNGSNQKKSINDSSRKMSGLQHKIECFGNNEINQLTKLSQPFISNQPLYQSTKAQPKRTTFSSSITENPVFNKGSGKTLLDKLSLKELIELRSKVDHSTQSEVHQLSANYVQELVKLSQIITKQVKNVKY</sequence>
<evidence type="ECO:0000313" key="4">
    <source>
        <dbReference type="Proteomes" id="UP000000600"/>
    </source>
</evidence>
<feature type="compositionally biased region" description="Polar residues" evidence="1">
    <location>
        <begin position="695"/>
        <end position="707"/>
    </location>
</feature>
<feature type="compositionally biased region" description="Polar residues" evidence="1">
    <location>
        <begin position="145"/>
        <end position="161"/>
    </location>
</feature>
<gene>
    <name evidence="3" type="ORF">GSPATT00007093001</name>
</gene>
<dbReference type="InParanoid" id="A0CDL5"/>
<accession>A0CDL5</accession>
<dbReference type="InterPro" id="IPR011992">
    <property type="entry name" value="EF-hand-dom_pair"/>
</dbReference>
<dbReference type="GeneID" id="5022064"/>
<feature type="region of interest" description="Disordered" evidence="1">
    <location>
        <begin position="284"/>
        <end position="308"/>
    </location>
</feature>
<name>A0CDL5_PARTE</name>
<feature type="domain" description="EF-hand" evidence="2">
    <location>
        <begin position="502"/>
        <end position="537"/>
    </location>
</feature>
<evidence type="ECO:0000256" key="1">
    <source>
        <dbReference type="SAM" id="MobiDB-lite"/>
    </source>
</evidence>
<dbReference type="KEGG" id="ptm:GSPATT00007093001"/>
<feature type="region of interest" description="Disordered" evidence="1">
    <location>
        <begin position="695"/>
        <end position="714"/>
    </location>
</feature>
<dbReference type="InterPro" id="IPR002048">
    <property type="entry name" value="EF_hand_dom"/>
</dbReference>
<dbReference type="GO" id="GO:0005509">
    <property type="term" value="F:calcium ion binding"/>
    <property type="evidence" value="ECO:0007669"/>
    <property type="project" value="InterPro"/>
</dbReference>
<dbReference type="Proteomes" id="UP000000600">
    <property type="component" value="Unassembled WGS sequence"/>
</dbReference>
<evidence type="ECO:0000313" key="3">
    <source>
        <dbReference type="EMBL" id="CAK68882.1"/>
    </source>
</evidence>
<organism evidence="3 4">
    <name type="scientific">Paramecium tetraurelia</name>
    <dbReference type="NCBI Taxonomy" id="5888"/>
    <lineage>
        <taxon>Eukaryota</taxon>
        <taxon>Sar</taxon>
        <taxon>Alveolata</taxon>
        <taxon>Ciliophora</taxon>
        <taxon>Intramacronucleata</taxon>
        <taxon>Oligohymenophorea</taxon>
        <taxon>Peniculida</taxon>
        <taxon>Parameciidae</taxon>
        <taxon>Paramecium</taxon>
    </lineage>
</organism>
<dbReference type="PROSITE" id="PS50222">
    <property type="entry name" value="EF_HAND_2"/>
    <property type="match status" value="1"/>
</dbReference>
<dbReference type="HOGENOM" id="CLU_349003_0_0_1"/>
<dbReference type="OrthoDB" id="306775at2759"/>
<dbReference type="SUPFAM" id="SSF47473">
    <property type="entry name" value="EF-hand"/>
    <property type="match status" value="1"/>
</dbReference>
<dbReference type="Gene3D" id="1.10.238.10">
    <property type="entry name" value="EF-hand"/>
    <property type="match status" value="1"/>
</dbReference>
<feature type="compositionally biased region" description="Basic and acidic residues" evidence="1">
    <location>
        <begin position="236"/>
        <end position="249"/>
    </location>
</feature>
<feature type="region of interest" description="Disordered" evidence="1">
    <location>
        <begin position="88"/>
        <end position="174"/>
    </location>
</feature>
<dbReference type="AlphaFoldDB" id="A0CDL5"/>
<dbReference type="eggNOG" id="ENOG502TND2">
    <property type="taxonomic scope" value="Eukaryota"/>
</dbReference>
<keyword evidence="4" id="KW-1185">Reference proteome</keyword>